<dbReference type="AlphaFoldDB" id="A0A7S2GZI2"/>
<feature type="compositionally biased region" description="Low complexity" evidence="1">
    <location>
        <begin position="8"/>
        <end position="19"/>
    </location>
</feature>
<name>A0A7S2GZI2_9DINO</name>
<gene>
    <name evidence="2" type="ORF">AAND1436_LOCUS32152</name>
</gene>
<reference evidence="2" key="1">
    <citation type="submission" date="2021-01" db="EMBL/GenBank/DDBJ databases">
        <authorList>
            <person name="Corre E."/>
            <person name="Pelletier E."/>
            <person name="Niang G."/>
            <person name="Scheremetjew M."/>
            <person name="Finn R."/>
            <person name="Kale V."/>
            <person name="Holt S."/>
            <person name="Cochrane G."/>
            <person name="Meng A."/>
            <person name="Brown T."/>
            <person name="Cohen L."/>
        </authorList>
    </citation>
    <scope>NUCLEOTIDE SEQUENCE</scope>
    <source>
        <strain evidence="2">CCMP2222</strain>
    </source>
</reference>
<accession>A0A7S2GZI2</accession>
<protein>
    <submittedName>
        <fullName evidence="2">Uncharacterized protein</fullName>
    </submittedName>
</protein>
<feature type="region of interest" description="Disordered" evidence="1">
    <location>
        <begin position="1"/>
        <end position="77"/>
    </location>
</feature>
<evidence type="ECO:0000313" key="2">
    <source>
        <dbReference type="EMBL" id="CAD9476083.1"/>
    </source>
</evidence>
<sequence>MSAASLGSTARPSTTSATPGGRQPVQPPLSEQSLPAAARSQRGGLSAQGSTNRLQPLDAAEFAGSPQGGCSGNPRLSQEQVDNIKQDKWLAVTKKVEDCTRRTFMDYALSVLACACIDRRSLHP</sequence>
<organism evidence="2">
    <name type="scientific">Alexandrium andersonii</name>
    <dbReference type="NCBI Taxonomy" id="327968"/>
    <lineage>
        <taxon>Eukaryota</taxon>
        <taxon>Sar</taxon>
        <taxon>Alveolata</taxon>
        <taxon>Dinophyceae</taxon>
        <taxon>Gonyaulacales</taxon>
        <taxon>Pyrocystaceae</taxon>
        <taxon>Alexandrium</taxon>
    </lineage>
</organism>
<evidence type="ECO:0000256" key="1">
    <source>
        <dbReference type="SAM" id="MobiDB-lite"/>
    </source>
</evidence>
<proteinExistence type="predicted"/>
<dbReference type="EMBL" id="HBGQ01066607">
    <property type="protein sequence ID" value="CAD9476083.1"/>
    <property type="molecule type" value="Transcribed_RNA"/>
</dbReference>